<reference evidence="1 2" key="1">
    <citation type="submission" date="2022-10" db="EMBL/GenBank/DDBJ databases">
        <title>Defluviimonas sp. nov., isolated from ocean surface sediments.</title>
        <authorList>
            <person name="He W."/>
            <person name="Wang L."/>
            <person name="Zhang D.-F."/>
        </authorList>
    </citation>
    <scope>NUCLEOTIDE SEQUENCE [LARGE SCALE GENOMIC DNA]</scope>
    <source>
        <strain evidence="1 2">WL0050</strain>
    </source>
</reference>
<accession>A0ABT2ZSD4</accession>
<dbReference type="SUPFAM" id="SSF54427">
    <property type="entry name" value="NTF2-like"/>
    <property type="match status" value="1"/>
</dbReference>
<name>A0ABT2ZSD4_9RHOB</name>
<dbReference type="InterPro" id="IPR009959">
    <property type="entry name" value="Cyclase_SnoaL-like"/>
</dbReference>
<dbReference type="PANTHER" id="PTHR38436">
    <property type="entry name" value="POLYKETIDE CYCLASE SNOAL-LIKE DOMAIN"/>
    <property type="match status" value="1"/>
</dbReference>
<dbReference type="EMBL" id="JAOWKZ010000004">
    <property type="protein sequence ID" value="MCV2874074.1"/>
    <property type="molecule type" value="Genomic_DNA"/>
</dbReference>
<proteinExistence type="predicted"/>
<evidence type="ECO:0000313" key="2">
    <source>
        <dbReference type="Proteomes" id="UP001652564"/>
    </source>
</evidence>
<dbReference type="Gene3D" id="3.10.450.50">
    <property type="match status" value="1"/>
</dbReference>
<gene>
    <name evidence="1" type="ORF">OEZ71_17390</name>
</gene>
<sequence length="140" mass="15383">MPTPEALVHRFYREVWDHADEAVAREILSPQLRFRGSLGPEKVGPDGFIDYLRAVHGAFSGFESTIENLLVSGQNVAARMTFRGTHIADVFGVRPTKALIVWSAAAFFETDGDQITAIWVLGDVDHVKSQLGKAAIEVFG</sequence>
<comment type="caution">
    <text evidence="1">The sequence shown here is derived from an EMBL/GenBank/DDBJ whole genome shotgun (WGS) entry which is preliminary data.</text>
</comment>
<organism evidence="1 2">
    <name type="scientific">Albidovulum litorale</name>
    <dbReference type="NCBI Taxonomy" id="2984134"/>
    <lineage>
        <taxon>Bacteria</taxon>
        <taxon>Pseudomonadati</taxon>
        <taxon>Pseudomonadota</taxon>
        <taxon>Alphaproteobacteria</taxon>
        <taxon>Rhodobacterales</taxon>
        <taxon>Paracoccaceae</taxon>
        <taxon>Albidovulum</taxon>
    </lineage>
</organism>
<keyword evidence="2" id="KW-1185">Reference proteome</keyword>
<evidence type="ECO:0000313" key="1">
    <source>
        <dbReference type="EMBL" id="MCV2874074.1"/>
    </source>
</evidence>
<dbReference type="Proteomes" id="UP001652564">
    <property type="component" value="Unassembled WGS sequence"/>
</dbReference>
<dbReference type="InterPro" id="IPR032710">
    <property type="entry name" value="NTF2-like_dom_sf"/>
</dbReference>
<dbReference type="PANTHER" id="PTHR38436:SF1">
    <property type="entry name" value="ESTER CYCLASE"/>
    <property type="match status" value="1"/>
</dbReference>
<dbReference type="RefSeq" id="WP_263741327.1">
    <property type="nucleotide sequence ID" value="NZ_JAOWKZ010000004.1"/>
</dbReference>
<protein>
    <submittedName>
        <fullName evidence="1">Ester cyclase</fullName>
    </submittedName>
</protein>
<dbReference type="Pfam" id="PF07366">
    <property type="entry name" value="SnoaL"/>
    <property type="match status" value="1"/>
</dbReference>